<dbReference type="EMBL" id="JAIWYP010000003">
    <property type="protein sequence ID" value="KAH3847887.1"/>
    <property type="molecule type" value="Genomic_DNA"/>
</dbReference>
<name>A0A9D4KZB2_DREPO</name>
<reference evidence="1" key="1">
    <citation type="journal article" date="2019" name="bioRxiv">
        <title>The Genome of the Zebra Mussel, Dreissena polymorpha: A Resource for Invasive Species Research.</title>
        <authorList>
            <person name="McCartney M.A."/>
            <person name="Auch B."/>
            <person name="Kono T."/>
            <person name="Mallez S."/>
            <person name="Zhang Y."/>
            <person name="Obille A."/>
            <person name="Becker A."/>
            <person name="Abrahante J.E."/>
            <person name="Garbe J."/>
            <person name="Badalamenti J.P."/>
            <person name="Herman A."/>
            <person name="Mangelson H."/>
            <person name="Liachko I."/>
            <person name="Sullivan S."/>
            <person name="Sone E.D."/>
            <person name="Koren S."/>
            <person name="Silverstein K.A.T."/>
            <person name="Beckman K.B."/>
            <person name="Gohl D.M."/>
        </authorList>
    </citation>
    <scope>NUCLEOTIDE SEQUENCE</scope>
    <source>
        <strain evidence="1">Duluth1</strain>
        <tissue evidence="1">Whole animal</tissue>
    </source>
</reference>
<protein>
    <submittedName>
        <fullName evidence="1">Uncharacterized protein</fullName>
    </submittedName>
</protein>
<proteinExistence type="predicted"/>
<dbReference type="AlphaFoldDB" id="A0A9D4KZB2"/>
<accession>A0A9D4KZB2</accession>
<gene>
    <name evidence="1" type="ORF">DPMN_090222</name>
</gene>
<keyword evidence="2" id="KW-1185">Reference proteome</keyword>
<evidence type="ECO:0000313" key="2">
    <source>
        <dbReference type="Proteomes" id="UP000828390"/>
    </source>
</evidence>
<sequence length="55" mass="6382">MKAGWPDHDAAVERLVLEQQSSNRRFSMTQIRLKAIQMAYEAGIVDFKGEQKWCL</sequence>
<comment type="caution">
    <text evidence="1">The sequence shown here is derived from an EMBL/GenBank/DDBJ whole genome shotgun (WGS) entry which is preliminary data.</text>
</comment>
<evidence type="ECO:0000313" key="1">
    <source>
        <dbReference type="EMBL" id="KAH3847887.1"/>
    </source>
</evidence>
<dbReference type="Proteomes" id="UP000828390">
    <property type="component" value="Unassembled WGS sequence"/>
</dbReference>
<organism evidence="1 2">
    <name type="scientific">Dreissena polymorpha</name>
    <name type="common">Zebra mussel</name>
    <name type="synonym">Mytilus polymorpha</name>
    <dbReference type="NCBI Taxonomy" id="45954"/>
    <lineage>
        <taxon>Eukaryota</taxon>
        <taxon>Metazoa</taxon>
        <taxon>Spiralia</taxon>
        <taxon>Lophotrochozoa</taxon>
        <taxon>Mollusca</taxon>
        <taxon>Bivalvia</taxon>
        <taxon>Autobranchia</taxon>
        <taxon>Heteroconchia</taxon>
        <taxon>Euheterodonta</taxon>
        <taxon>Imparidentia</taxon>
        <taxon>Neoheterodontei</taxon>
        <taxon>Myida</taxon>
        <taxon>Dreissenoidea</taxon>
        <taxon>Dreissenidae</taxon>
        <taxon>Dreissena</taxon>
    </lineage>
</organism>
<reference evidence="1" key="2">
    <citation type="submission" date="2020-11" db="EMBL/GenBank/DDBJ databases">
        <authorList>
            <person name="McCartney M.A."/>
            <person name="Auch B."/>
            <person name="Kono T."/>
            <person name="Mallez S."/>
            <person name="Becker A."/>
            <person name="Gohl D.M."/>
            <person name="Silverstein K.A.T."/>
            <person name="Koren S."/>
            <person name="Bechman K.B."/>
            <person name="Herman A."/>
            <person name="Abrahante J.E."/>
            <person name="Garbe J."/>
        </authorList>
    </citation>
    <scope>NUCLEOTIDE SEQUENCE</scope>
    <source>
        <strain evidence="1">Duluth1</strain>
        <tissue evidence="1">Whole animal</tissue>
    </source>
</reference>